<evidence type="ECO:0000313" key="2">
    <source>
        <dbReference type="Proteomes" id="UP001470230"/>
    </source>
</evidence>
<keyword evidence="2" id="KW-1185">Reference proteome</keyword>
<dbReference type="EMBL" id="JAPFFF010000056">
    <property type="protein sequence ID" value="KAK8838220.1"/>
    <property type="molecule type" value="Genomic_DNA"/>
</dbReference>
<dbReference type="Proteomes" id="UP001470230">
    <property type="component" value="Unassembled WGS sequence"/>
</dbReference>
<evidence type="ECO:0000313" key="1">
    <source>
        <dbReference type="EMBL" id="KAK8838220.1"/>
    </source>
</evidence>
<sequence>MPSFLYEISSPKVLIPIVQNPEAASLFSSIIHLIDPSATRSCDERGMTLLSIAAEHNNRQIVDQL</sequence>
<name>A0ABR2GYB7_9EUKA</name>
<protein>
    <recommendedName>
        <fullName evidence="3">ANK_REP_REGION domain-containing protein</fullName>
    </recommendedName>
</protein>
<gene>
    <name evidence="1" type="ORF">M9Y10_035640</name>
</gene>
<reference evidence="1 2" key="1">
    <citation type="submission" date="2024-04" db="EMBL/GenBank/DDBJ databases">
        <title>Tritrichomonas musculus Genome.</title>
        <authorList>
            <person name="Alves-Ferreira E."/>
            <person name="Grigg M."/>
            <person name="Lorenzi H."/>
            <person name="Galac M."/>
        </authorList>
    </citation>
    <scope>NUCLEOTIDE SEQUENCE [LARGE SCALE GENOMIC DNA]</scope>
    <source>
        <strain evidence="1 2">EAF2021</strain>
    </source>
</reference>
<comment type="caution">
    <text evidence="1">The sequence shown here is derived from an EMBL/GenBank/DDBJ whole genome shotgun (WGS) entry which is preliminary data.</text>
</comment>
<evidence type="ECO:0008006" key="3">
    <source>
        <dbReference type="Google" id="ProtNLM"/>
    </source>
</evidence>
<proteinExistence type="predicted"/>
<organism evidence="1 2">
    <name type="scientific">Tritrichomonas musculus</name>
    <dbReference type="NCBI Taxonomy" id="1915356"/>
    <lineage>
        <taxon>Eukaryota</taxon>
        <taxon>Metamonada</taxon>
        <taxon>Parabasalia</taxon>
        <taxon>Tritrichomonadida</taxon>
        <taxon>Tritrichomonadidae</taxon>
        <taxon>Tritrichomonas</taxon>
    </lineage>
</organism>
<accession>A0ABR2GYB7</accession>